<gene>
    <name evidence="1" type="ORF">INP51_13855</name>
</gene>
<dbReference type="RefSeq" id="WP_193735387.1">
    <property type="nucleotide sequence ID" value="NZ_CP063304.1"/>
</dbReference>
<dbReference type="EMBL" id="CP063304">
    <property type="protein sequence ID" value="QOV19028.1"/>
    <property type="molecule type" value="Genomic_DNA"/>
</dbReference>
<name>A0A7M2RFV8_9FIRM</name>
<proteinExistence type="predicted"/>
<protein>
    <submittedName>
        <fullName evidence="1">Uncharacterized protein</fullName>
    </submittedName>
</protein>
<accession>A0A7M2RFV8</accession>
<sequence length="64" mass="7320">MLKIQDIMFEYDDDGELKDYRISFDMSNNNDDYVNGRVVLDASDLDAQTIVDTVQSKLKALVQS</sequence>
<reference evidence="1 2" key="1">
    <citation type="submission" date="2020-10" db="EMBL/GenBank/DDBJ databases">
        <title>Blautia liquoris sp.nov., isolated from the mud in a fermentation cellar used for the production of Chinese strong-flavoured liquor.</title>
        <authorList>
            <person name="Lu L."/>
        </authorList>
    </citation>
    <scope>NUCLEOTIDE SEQUENCE [LARGE SCALE GENOMIC DNA]</scope>
    <source>
        <strain evidence="1 2">LZLJ-3</strain>
    </source>
</reference>
<organism evidence="1 2">
    <name type="scientific">Blautia liquoris</name>
    <dbReference type="NCBI Taxonomy" id="2779518"/>
    <lineage>
        <taxon>Bacteria</taxon>
        <taxon>Bacillati</taxon>
        <taxon>Bacillota</taxon>
        <taxon>Clostridia</taxon>
        <taxon>Lachnospirales</taxon>
        <taxon>Lachnospiraceae</taxon>
        <taxon>Blautia</taxon>
    </lineage>
</organism>
<evidence type="ECO:0000313" key="1">
    <source>
        <dbReference type="EMBL" id="QOV19028.1"/>
    </source>
</evidence>
<dbReference type="AlphaFoldDB" id="A0A7M2RFV8"/>
<evidence type="ECO:0000313" key="2">
    <source>
        <dbReference type="Proteomes" id="UP000593601"/>
    </source>
</evidence>
<dbReference type="Proteomes" id="UP000593601">
    <property type="component" value="Chromosome"/>
</dbReference>
<dbReference type="KEGG" id="bliq:INP51_13855"/>
<keyword evidence="2" id="KW-1185">Reference proteome</keyword>